<name>A0AAE2MQ62_RHILE</name>
<protein>
    <submittedName>
        <fullName evidence="7">4-aminobutyrate aminotransferase/(S)-3-amino-2-methylpropionate transaminase</fullName>
        <ecNumber evidence="7">2.6.1.19</ecNumber>
        <ecNumber evidence="7">2.6.1.22</ecNumber>
    </submittedName>
</protein>
<accession>A0AAE2MQ62</accession>
<evidence type="ECO:0000256" key="1">
    <source>
        <dbReference type="ARBA" id="ARBA00001933"/>
    </source>
</evidence>
<dbReference type="GO" id="GO:0030170">
    <property type="term" value="F:pyridoxal phosphate binding"/>
    <property type="evidence" value="ECO:0007669"/>
    <property type="project" value="InterPro"/>
</dbReference>
<dbReference type="Pfam" id="PF00202">
    <property type="entry name" value="Aminotran_3"/>
    <property type="match status" value="1"/>
</dbReference>
<dbReference type="GO" id="GO:0047298">
    <property type="term" value="F:(S)-3-amino-2-methylpropionate transaminase activity"/>
    <property type="evidence" value="ECO:0007669"/>
    <property type="project" value="UniProtKB-EC"/>
</dbReference>
<comment type="similarity">
    <text evidence="2 6">Belongs to the class-III pyridoxal-phosphate-dependent aminotransferase family.</text>
</comment>
<dbReference type="PROSITE" id="PS00600">
    <property type="entry name" value="AA_TRANSFER_CLASS_3"/>
    <property type="match status" value="1"/>
</dbReference>
<evidence type="ECO:0000256" key="4">
    <source>
        <dbReference type="ARBA" id="ARBA00022679"/>
    </source>
</evidence>
<comment type="cofactor">
    <cofactor evidence="1">
        <name>pyridoxal 5'-phosphate</name>
        <dbReference type="ChEBI" id="CHEBI:597326"/>
    </cofactor>
</comment>
<dbReference type="EC" id="2.6.1.19" evidence="7"/>
<dbReference type="InterPro" id="IPR050103">
    <property type="entry name" value="Class-III_PLP-dep_AT"/>
</dbReference>
<evidence type="ECO:0000256" key="3">
    <source>
        <dbReference type="ARBA" id="ARBA00022576"/>
    </source>
</evidence>
<keyword evidence="5 6" id="KW-0663">Pyridoxal phosphate</keyword>
<dbReference type="FunFam" id="3.40.640.10:FF:000013">
    <property type="entry name" value="4-aminobutyrate aminotransferase"/>
    <property type="match status" value="1"/>
</dbReference>
<proteinExistence type="inferred from homology"/>
<dbReference type="InterPro" id="IPR015422">
    <property type="entry name" value="PyrdxlP-dep_Trfase_small"/>
</dbReference>
<evidence type="ECO:0000256" key="2">
    <source>
        <dbReference type="ARBA" id="ARBA00008954"/>
    </source>
</evidence>
<dbReference type="InterPro" id="IPR004632">
    <property type="entry name" value="4NH2But_aminotransferase_bac"/>
</dbReference>
<evidence type="ECO:0000313" key="7">
    <source>
        <dbReference type="EMBL" id="MBB4293240.1"/>
    </source>
</evidence>
<dbReference type="Proteomes" id="UP000538507">
    <property type="component" value="Unassembled WGS sequence"/>
</dbReference>
<dbReference type="InterPro" id="IPR015424">
    <property type="entry name" value="PyrdxlP-dep_Trfase"/>
</dbReference>
<dbReference type="CDD" id="cd00610">
    <property type="entry name" value="OAT_like"/>
    <property type="match status" value="1"/>
</dbReference>
<dbReference type="EC" id="2.6.1.22" evidence="7"/>
<dbReference type="GO" id="GO:0009448">
    <property type="term" value="P:gamma-aminobutyric acid metabolic process"/>
    <property type="evidence" value="ECO:0007669"/>
    <property type="project" value="InterPro"/>
</dbReference>
<evidence type="ECO:0000313" key="8">
    <source>
        <dbReference type="Proteomes" id="UP000538507"/>
    </source>
</evidence>
<dbReference type="NCBIfam" id="TIGR00700">
    <property type="entry name" value="GABAtrnsam"/>
    <property type="match status" value="1"/>
</dbReference>
<sequence length="435" mass="46423">MTASADLHSRQKAAVAGGVGTRAIFAQRAQNAELWDVDGKRFIDFAAGIAVNNTGHRHPRVMQAVADQAEQFTHTCFHVAPYEGYVRLAERLNAIAPTGQENRTMLVTTGAEAVENAVKIARAYTKRPGIVAFSGAFHGRTMLGMALTGKVMPYKKNFGPFPADVYHAPFPNPFLGISTEEAISGLERLFAADIDPERIAAFIVEPVQGEGGFNVAPKEFLVRLREMADRYGIVLIADEVQAGMARTGRMFGFEHAGVEPDLVTMAKGLAGGFPLSAVTGRAEIMNAAHPGGLGGTYAGNPLSVAAANAVLDVIDEEKLCERAAEIGRRITDRLTSLASRQGMERIGDVRGLGAMIAFELVEDRQTKTAAPAMTNRIVAEAEARGLILLSCGTRLNVIRLLPPLTIEWDVLSEGLNILEAAIEAAFSVPSDSAAA</sequence>
<reference evidence="7 8" key="1">
    <citation type="submission" date="2020-08" db="EMBL/GenBank/DDBJ databases">
        <title>Genomic Encyclopedia of Type Strains, Phase IV (KMG-V): Genome sequencing to study the core and pangenomes of soil and plant-associated prokaryotes.</title>
        <authorList>
            <person name="Whitman W."/>
        </authorList>
    </citation>
    <scope>NUCLEOTIDE SEQUENCE [LARGE SCALE GENOMIC DNA]</scope>
    <source>
        <strain evidence="7 8">SEMIA 415</strain>
    </source>
</reference>
<dbReference type="GO" id="GO:0042802">
    <property type="term" value="F:identical protein binding"/>
    <property type="evidence" value="ECO:0007669"/>
    <property type="project" value="TreeGrafter"/>
</dbReference>
<dbReference type="RefSeq" id="WP_183609847.1">
    <property type="nucleotide sequence ID" value="NZ_JACHAZ010000008.1"/>
</dbReference>
<comment type="caution">
    <text evidence="7">The sequence shown here is derived from an EMBL/GenBank/DDBJ whole genome shotgun (WGS) entry which is preliminary data.</text>
</comment>
<gene>
    <name evidence="7" type="ORF">GGE16_005325</name>
</gene>
<keyword evidence="4 7" id="KW-0808">Transferase</keyword>
<keyword evidence="3 7" id="KW-0032">Aminotransferase</keyword>
<dbReference type="AlphaFoldDB" id="A0AAE2MQ62"/>
<dbReference type="PIRSF" id="PIRSF000521">
    <property type="entry name" value="Transaminase_4ab_Lys_Orn"/>
    <property type="match status" value="1"/>
</dbReference>
<dbReference type="Gene3D" id="3.90.1150.10">
    <property type="entry name" value="Aspartate Aminotransferase, domain 1"/>
    <property type="match status" value="1"/>
</dbReference>
<dbReference type="PANTHER" id="PTHR11986:SF58">
    <property type="entry name" value="LEUCINE_METHIONINE RACEMASE"/>
    <property type="match status" value="1"/>
</dbReference>
<organism evidence="7 8">
    <name type="scientific">Rhizobium leguminosarum</name>
    <dbReference type="NCBI Taxonomy" id="384"/>
    <lineage>
        <taxon>Bacteria</taxon>
        <taxon>Pseudomonadati</taxon>
        <taxon>Pseudomonadota</taxon>
        <taxon>Alphaproteobacteria</taxon>
        <taxon>Hyphomicrobiales</taxon>
        <taxon>Rhizobiaceae</taxon>
        <taxon>Rhizobium/Agrobacterium group</taxon>
        <taxon>Rhizobium</taxon>
    </lineage>
</organism>
<dbReference type="InterPro" id="IPR005814">
    <property type="entry name" value="Aminotrans_3"/>
</dbReference>
<evidence type="ECO:0000256" key="6">
    <source>
        <dbReference type="RuleBase" id="RU003560"/>
    </source>
</evidence>
<dbReference type="InterPro" id="IPR049704">
    <property type="entry name" value="Aminotrans_3_PPA_site"/>
</dbReference>
<dbReference type="InterPro" id="IPR015421">
    <property type="entry name" value="PyrdxlP-dep_Trfase_major"/>
</dbReference>
<dbReference type="Gene3D" id="3.40.640.10">
    <property type="entry name" value="Type I PLP-dependent aspartate aminotransferase-like (Major domain)"/>
    <property type="match status" value="1"/>
</dbReference>
<dbReference type="EMBL" id="JACIGO010000008">
    <property type="protein sequence ID" value="MBB4293240.1"/>
    <property type="molecule type" value="Genomic_DNA"/>
</dbReference>
<dbReference type="SUPFAM" id="SSF53383">
    <property type="entry name" value="PLP-dependent transferases"/>
    <property type="match status" value="1"/>
</dbReference>
<dbReference type="PANTHER" id="PTHR11986">
    <property type="entry name" value="AMINOTRANSFERASE CLASS III"/>
    <property type="match status" value="1"/>
</dbReference>
<dbReference type="GO" id="GO:0034386">
    <property type="term" value="F:4-aminobutyrate:2-oxoglutarate transaminase activity"/>
    <property type="evidence" value="ECO:0007669"/>
    <property type="project" value="UniProtKB-EC"/>
</dbReference>
<evidence type="ECO:0000256" key="5">
    <source>
        <dbReference type="ARBA" id="ARBA00022898"/>
    </source>
</evidence>